<feature type="domain" description="FAD-binding PCMH-type" evidence="2">
    <location>
        <begin position="14"/>
        <end position="183"/>
    </location>
</feature>
<protein>
    <submittedName>
        <fullName evidence="3">Oxidoreductase (L-gululonolactone oxidase)</fullName>
        <ecNumber evidence="3">1.-.-.-</ecNumber>
    </submittedName>
</protein>
<accession>A0A378JLR8</accession>
<dbReference type="GO" id="GO:0016899">
    <property type="term" value="F:oxidoreductase activity, acting on the CH-OH group of donors, oxygen as acceptor"/>
    <property type="evidence" value="ECO:0007669"/>
    <property type="project" value="InterPro"/>
</dbReference>
<dbReference type="Pfam" id="PF01565">
    <property type="entry name" value="FAD_binding_4"/>
    <property type="match status" value="1"/>
</dbReference>
<evidence type="ECO:0000259" key="2">
    <source>
        <dbReference type="PROSITE" id="PS51387"/>
    </source>
</evidence>
<dbReference type="InterPro" id="IPR006094">
    <property type="entry name" value="Oxid_FAD_bind_N"/>
</dbReference>
<dbReference type="Gene3D" id="3.30.465.10">
    <property type="match status" value="1"/>
</dbReference>
<reference evidence="3 4" key="1">
    <citation type="submission" date="2018-06" db="EMBL/GenBank/DDBJ databases">
        <authorList>
            <consortium name="Pathogen Informatics"/>
            <person name="Doyle S."/>
        </authorList>
    </citation>
    <scope>NUCLEOTIDE SEQUENCE [LARGE SCALE GENOMIC DNA]</scope>
    <source>
        <strain evidence="3 4">NCTC13316</strain>
    </source>
</reference>
<keyword evidence="4" id="KW-1185">Reference proteome</keyword>
<dbReference type="PANTHER" id="PTHR43762:SF1">
    <property type="entry name" value="D-ARABINONO-1,4-LACTONE OXIDASE"/>
    <property type="match status" value="1"/>
</dbReference>
<dbReference type="InterPro" id="IPR036318">
    <property type="entry name" value="FAD-bd_PCMH-like_sf"/>
</dbReference>
<evidence type="ECO:0000313" key="3">
    <source>
        <dbReference type="EMBL" id="STX52027.1"/>
    </source>
</evidence>
<dbReference type="PROSITE" id="PS51387">
    <property type="entry name" value="FAD_PCMH"/>
    <property type="match status" value="1"/>
</dbReference>
<dbReference type="EC" id="1.-.-.-" evidence="3"/>
<dbReference type="AlphaFoldDB" id="A0A378JLR8"/>
<proteinExistence type="predicted"/>
<dbReference type="RefSeq" id="WP_115331618.1">
    <property type="nucleotide sequence ID" value="NZ_CAAAHP010000002.1"/>
</dbReference>
<dbReference type="SUPFAM" id="SSF56176">
    <property type="entry name" value="FAD-binding/transporter-associated domain-like"/>
    <property type="match status" value="1"/>
</dbReference>
<dbReference type="InterPro" id="IPR016166">
    <property type="entry name" value="FAD-bd_PCMH"/>
</dbReference>
<dbReference type="EMBL" id="UGOD01000001">
    <property type="protein sequence ID" value="STX52027.1"/>
    <property type="molecule type" value="Genomic_DNA"/>
</dbReference>
<sequence>MRSKKMIFSNFTQAISAKSECYRPEREAQLAALFKYIQNNDKTLLARGKGLSYSDCCLNQNGIIVDTSRFNHFLAFDEDEETIICQPAITFADLLSVHPSYIPPVIPGTLHATLGGGIANDVHGKNNIHLGTIGHHIQWLELQIGEQTFYCSNKENQQLFQATIGGLGLTGVIKKVAIKMRKASRTIKVQIKKYYQWDSLLTHMEDQAENNDYMVAWLDFLNNNRALLTFGNHYQEEITHKTPLILTIPSLPLRLITRLGMKAYNQYYFHQVKETSTLQSINQFNNPLDSIQHWNRLYGKQGLLQFQGLFSPSIAIKLLAELQKIINHHHAVPTLAVLKYFKRPANGLLSFVEPGFTLAIDFINNKQAKHAIEKMNQLITEVKGKIYLAKDLFLTLEQFESQYPNHQSFCHILGQYSPQISSNLSRRLGLSL</sequence>
<evidence type="ECO:0000313" key="4">
    <source>
        <dbReference type="Proteomes" id="UP000254794"/>
    </source>
</evidence>
<keyword evidence="1" id="KW-0274">FAD</keyword>
<dbReference type="GO" id="GO:0071949">
    <property type="term" value="F:FAD binding"/>
    <property type="evidence" value="ECO:0007669"/>
    <property type="project" value="InterPro"/>
</dbReference>
<dbReference type="Proteomes" id="UP000254794">
    <property type="component" value="Unassembled WGS sequence"/>
</dbReference>
<dbReference type="InterPro" id="IPR010031">
    <property type="entry name" value="FAD_lactone_oxidase-like"/>
</dbReference>
<organism evidence="3 4">
    <name type="scientific">Legionella busanensis</name>
    <dbReference type="NCBI Taxonomy" id="190655"/>
    <lineage>
        <taxon>Bacteria</taxon>
        <taxon>Pseudomonadati</taxon>
        <taxon>Pseudomonadota</taxon>
        <taxon>Gammaproteobacteria</taxon>
        <taxon>Legionellales</taxon>
        <taxon>Legionellaceae</taxon>
        <taxon>Legionella</taxon>
    </lineage>
</organism>
<keyword evidence="1" id="KW-0285">Flavoprotein</keyword>
<dbReference type="OrthoDB" id="143770at2"/>
<dbReference type="InterPro" id="IPR016169">
    <property type="entry name" value="FAD-bd_PCMH_sub2"/>
</dbReference>
<evidence type="ECO:0000256" key="1">
    <source>
        <dbReference type="ARBA" id="ARBA00022827"/>
    </source>
</evidence>
<dbReference type="PANTHER" id="PTHR43762">
    <property type="entry name" value="L-GULONOLACTONE OXIDASE"/>
    <property type="match status" value="1"/>
</dbReference>
<gene>
    <name evidence="3" type="primary">dprE1_3</name>
    <name evidence="3" type="ORF">NCTC13316_02131</name>
</gene>
<keyword evidence="3" id="KW-0560">Oxidoreductase</keyword>
<name>A0A378JLR8_9GAMM</name>